<dbReference type="GO" id="GO:0016740">
    <property type="term" value="F:transferase activity"/>
    <property type="evidence" value="ECO:0007669"/>
    <property type="project" value="UniProtKB-KW"/>
</dbReference>
<reference evidence="2 3" key="2">
    <citation type="submission" date="2020-03" db="EMBL/GenBank/DDBJ databases">
        <authorList>
            <person name="Ichikawa N."/>
            <person name="Kimura A."/>
            <person name="Kitahashi Y."/>
            <person name="Uohara A."/>
        </authorList>
    </citation>
    <scope>NUCLEOTIDE SEQUENCE [LARGE SCALE GENOMIC DNA]</scope>
    <source>
        <strain evidence="2 3">NBRC 108639</strain>
    </source>
</reference>
<keyword evidence="3" id="KW-1185">Reference proteome</keyword>
<dbReference type="InterPro" id="IPR036873">
    <property type="entry name" value="Rhodanese-like_dom_sf"/>
</dbReference>
<reference evidence="2 3" key="1">
    <citation type="submission" date="2020-03" db="EMBL/GenBank/DDBJ databases">
        <title>Whole genome shotgun sequence of Phytohabitans houttuyneae NBRC 108639.</title>
        <authorList>
            <person name="Komaki H."/>
            <person name="Tamura T."/>
        </authorList>
    </citation>
    <scope>NUCLEOTIDE SEQUENCE [LARGE SCALE GENOMIC DNA]</scope>
    <source>
        <strain evidence="2 3">NBRC 108639</strain>
    </source>
</reference>
<dbReference type="PANTHER" id="PTHR43031:SF17">
    <property type="entry name" value="SULFURTRANSFERASE YTWF-RELATED"/>
    <property type="match status" value="1"/>
</dbReference>
<dbReference type="Gene3D" id="3.40.250.10">
    <property type="entry name" value="Rhodanese-like domain"/>
    <property type="match status" value="1"/>
</dbReference>
<evidence type="ECO:0000313" key="2">
    <source>
        <dbReference type="EMBL" id="GFJ79975.1"/>
    </source>
</evidence>
<dbReference type="CDD" id="cd00158">
    <property type="entry name" value="RHOD"/>
    <property type="match status" value="1"/>
</dbReference>
<dbReference type="InterPro" id="IPR001763">
    <property type="entry name" value="Rhodanese-like_dom"/>
</dbReference>
<name>A0A6V8KGZ1_9ACTN</name>
<sequence length="114" mass="12199">MGRVFGPHIPTVTTAEIPANAYLLDVREPDEWEAGHAPGAHHVPMMDIPARLAELPTESDIVVVCRSGGRSGQVVAYLLGNGWENVSNLEGGMQDWAATGRELVSEDGKPGRVL</sequence>
<comment type="caution">
    <text evidence="2">The sequence shown here is derived from an EMBL/GenBank/DDBJ whole genome shotgun (WGS) entry which is preliminary data.</text>
</comment>
<evidence type="ECO:0000313" key="3">
    <source>
        <dbReference type="Proteomes" id="UP000482800"/>
    </source>
</evidence>
<gene>
    <name evidence="2" type="ORF">Phou_041550</name>
</gene>
<protein>
    <submittedName>
        <fullName evidence="2">Sulfurtransferase</fullName>
    </submittedName>
</protein>
<proteinExistence type="predicted"/>
<dbReference type="SUPFAM" id="SSF52821">
    <property type="entry name" value="Rhodanese/Cell cycle control phosphatase"/>
    <property type="match status" value="1"/>
</dbReference>
<dbReference type="InterPro" id="IPR050229">
    <property type="entry name" value="GlpE_sulfurtransferase"/>
</dbReference>
<dbReference type="EMBL" id="BLPF01000001">
    <property type="protein sequence ID" value="GFJ79975.1"/>
    <property type="molecule type" value="Genomic_DNA"/>
</dbReference>
<organism evidence="2 3">
    <name type="scientific">Phytohabitans houttuyneae</name>
    <dbReference type="NCBI Taxonomy" id="1076126"/>
    <lineage>
        <taxon>Bacteria</taxon>
        <taxon>Bacillati</taxon>
        <taxon>Actinomycetota</taxon>
        <taxon>Actinomycetes</taxon>
        <taxon>Micromonosporales</taxon>
        <taxon>Micromonosporaceae</taxon>
    </lineage>
</organism>
<dbReference type="SMART" id="SM00450">
    <property type="entry name" value="RHOD"/>
    <property type="match status" value="1"/>
</dbReference>
<keyword evidence="2" id="KW-0808">Transferase</keyword>
<dbReference type="PANTHER" id="PTHR43031">
    <property type="entry name" value="FAD-DEPENDENT OXIDOREDUCTASE"/>
    <property type="match status" value="1"/>
</dbReference>
<feature type="domain" description="Rhodanese" evidence="1">
    <location>
        <begin position="17"/>
        <end position="105"/>
    </location>
</feature>
<dbReference type="PROSITE" id="PS50206">
    <property type="entry name" value="RHODANESE_3"/>
    <property type="match status" value="1"/>
</dbReference>
<dbReference type="Proteomes" id="UP000482800">
    <property type="component" value="Unassembled WGS sequence"/>
</dbReference>
<accession>A0A6V8KGZ1</accession>
<dbReference type="Pfam" id="PF00581">
    <property type="entry name" value="Rhodanese"/>
    <property type="match status" value="1"/>
</dbReference>
<dbReference type="AlphaFoldDB" id="A0A6V8KGZ1"/>
<evidence type="ECO:0000259" key="1">
    <source>
        <dbReference type="PROSITE" id="PS50206"/>
    </source>
</evidence>